<proteinExistence type="predicted"/>
<keyword evidence="2" id="KW-1185">Reference proteome</keyword>
<dbReference type="InParanoid" id="S8FXD3"/>
<sequence length="102" mass="11625">MPWLDASDAEQLGGQLLRGGYPEGEHPLRATYARGVGPAVQAVIEKYDLSHLIHNECEYLGKKVANMWWIRHFTENVKLALPIAEELATALQEDIFPERRRK</sequence>
<accession>S8FXD3</accession>
<dbReference type="HOGENOM" id="CLU_2277530_0_0_1"/>
<gene>
    <name evidence="1" type="ORF">FOMPIDRAFT_86748</name>
</gene>
<organism evidence="1 2">
    <name type="scientific">Fomitopsis schrenkii</name>
    <name type="common">Brown rot fungus</name>
    <dbReference type="NCBI Taxonomy" id="2126942"/>
    <lineage>
        <taxon>Eukaryota</taxon>
        <taxon>Fungi</taxon>
        <taxon>Dikarya</taxon>
        <taxon>Basidiomycota</taxon>
        <taxon>Agaricomycotina</taxon>
        <taxon>Agaricomycetes</taxon>
        <taxon>Polyporales</taxon>
        <taxon>Fomitopsis</taxon>
    </lineage>
</organism>
<dbReference type="Proteomes" id="UP000015241">
    <property type="component" value="Unassembled WGS sequence"/>
</dbReference>
<evidence type="ECO:0000313" key="2">
    <source>
        <dbReference type="Proteomes" id="UP000015241"/>
    </source>
</evidence>
<dbReference type="AlphaFoldDB" id="S8FXD3"/>
<evidence type="ECO:0000313" key="1">
    <source>
        <dbReference type="EMBL" id="EPT05771.1"/>
    </source>
</evidence>
<protein>
    <submittedName>
        <fullName evidence="1">Uncharacterized protein</fullName>
    </submittedName>
</protein>
<dbReference type="EMBL" id="KE504123">
    <property type="protein sequence ID" value="EPT05771.1"/>
    <property type="molecule type" value="Genomic_DNA"/>
</dbReference>
<reference evidence="1 2" key="1">
    <citation type="journal article" date="2012" name="Science">
        <title>The Paleozoic origin of enzymatic lignin decomposition reconstructed from 31 fungal genomes.</title>
        <authorList>
            <person name="Floudas D."/>
            <person name="Binder M."/>
            <person name="Riley R."/>
            <person name="Barry K."/>
            <person name="Blanchette R.A."/>
            <person name="Henrissat B."/>
            <person name="Martinez A.T."/>
            <person name="Otillar R."/>
            <person name="Spatafora J.W."/>
            <person name="Yadav J.S."/>
            <person name="Aerts A."/>
            <person name="Benoit I."/>
            <person name="Boyd A."/>
            <person name="Carlson A."/>
            <person name="Copeland A."/>
            <person name="Coutinho P.M."/>
            <person name="de Vries R.P."/>
            <person name="Ferreira P."/>
            <person name="Findley K."/>
            <person name="Foster B."/>
            <person name="Gaskell J."/>
            <person name="Glotzer D."/>
            <person name="Gorecki P."/>
            <person name="Heitman J."/>
            <person name="Hesse C."/>
            <person name="Hori C."/>
            <person name="Igarashi K."/>
            <person name="Jurgens J.A."/>
            <person name="Kallen N."/>
            <person name="Kersten P."/>
            <person name="Kohler A."/>
            <person name="Kuees U."/>
            <person name="Kumar T.K.A."/>
            <person name="Kuo A."/>
            <person name="LaButti K."/>
            <person name="Larrondo L.F."/>
            <person name="Lindquist E."/>
            <person name="Ling A."/>
            <person name="Lombard V."/>
            <person name="Lucas S."/>
            <person name="Lundell T."/>
            <person name="Martin R."/>
            <person name="McLaughlin D.J."/>
            <person name="Morgenstern I."/>
            <person name="Morin E."/>
            <person name="Murat C."/>
            <person name="Nagy L.G."/>
            <person name="Nolan M."/>
            <person name="Ohm R.A."/>
            <person name="Patyshakuliyeva A."/>
            <person name="Rokas A."/>
            <person name="Ruiz-Duenas F.J."/>
            <person name="Sabat G."/>
            <person name="Salamov A."/>
            <person name="Samejima M."/>
            <person name="Schmutz J."/>
            <person name="Slot J.C."/>
            <person name="St John F."/>
            <person name="Stenlid J."/>
            <person name="Sun H."/>
            <person name="Sun S."/>
            <person name="Syed K."/>
            <person name="Tsang A."/>
            <person name="Wiebenga A."/>
            <person name="Young D."/>
            <person name="Pisabarro A."/>
            <person name="Eastwood D.C."/>
            <person name="Martin F."/>
            <person name="Cullen D."/>
            <person name="Grigoriev I.V."/>
            <person name="Hibbett D.S."/>
        </authorList>
    </citation>
    <scope>NUCLEOTIDE SEQUENCE</scope>
    <source>
        <strain evidence="2">FP-58527</strain>
    </source>
</reference>
<name>S8FXD3_FOMSC</name>